<dbReference type="PANTHER" id="PTHR11228">
    <property type="entry name" value="RADICAL SAM DOMAIN PROTEIN"/>
    <property type="match status" value="1"/>
</dbReference>
<sequence>MTTALPAERTTTYLWMDFTRKCQLECVQCYNSSGPDGDRGTMTRDDWFTVLDQAAKVGVENVTFIGGEPTMYPHAIEIADRALALGIRVEAYSNLVHLSDAWWTLLQREGMSLATSYYSDKAAEHNKITRRPSHARTRSNIVKAVERGVPIRVGIVGDNEQIIEAAKADLESIGVTQIGTDHIRQFGRASCGQTPDASNLCGGCGDGRASIDPTGTVSPCVFSTWKGVGNVREDSLASILSGPALSEAVDSFRKVWGWGKDKDKDKDGGQNKPCGPDCVPKNPCDPRCEPNAACYPGTPPSTCRPKN</sequence>
<dbReference type="InterPro" id="IPR050377">
    <property type="entry name" value="Radical_SAM_PqqE_MftC-like"/>
</dbReference>
<dbReference type="PANTHER" id="PTHR11228:SF7">
    <property type="entry name" value="PQQA PEPTIDE CYCLASE"/>
    <property type="match status" value="1"/>
</dbReference>
<dbReference type="SFLD" id="SFLDG01067">
    <property type="entry name" value="SPASM/twitch_domain_containing"/>
    <property type="match status" value="1"/>
</dbReference>
<dbReference type="Pfam" id="PF13186">
    <property type="entry name" value="SPASM"/>
    <property type="match status" value="1"/>
</dbReference>
<dbReference type="Proteomes" id="UP001500063">
    <property type="component" value="Unassembled WGS sequence"/>
</dbReference>
<dbReference type="PROSITE" id="PS51918">
    <property type="entry name" value="RADICAL_SAM"/>
    <property type="match status" value="1"/>
</dbReference>
<dbReference type="EMBL" id="BAAABW010000012">
    <property type="protein sequence ID" value="GAA0344170.1"/>
    <property type="molecule type" value="Genomic_DNA"/>
</dbReference>
<dbReference type="InterPro" id="IPR013785">
    <property type="entry name" value="Aldolase_TIM"/>
</dbReference>
<dbReference type="CDD" id="cd01335">
    <property type="entry name" value="Radical_SAM"/>
    <property type="match status" value="1"/>
</dbReference>
<evidence type="ECO:0000256" key="2">
    <source>
        <dbReference type="ARBA" id="ARBA00022723"/>
    </source>
</evidence>
<organism evidence="7 8">
    <name type="scientific">Streptomyces blastmyceticus</name>
    <dbReference type="NCBI Taxonomy" id="68180"/>
    <lineage>
        <taxon>Bacteria</taxon>
        <taxon>Bacillati</taxon>
        <taxon>Actinomycetota</taxon>
        <taxon>Actinomycetes</taxon>
        <taxon>Kitasatosporales</taxon>
        <taxon>Streptomycetaceae</taxon>
        <taxon>Streptomyces</taxon>
    </lineage>
</organism>
<name>A0ABN0WQJ7_9ACTN</name>
<evidence type="ECO:0000256" key="5">
    <source>
        <dbReference type="SAM" id="MobiDB-lite"/>
    </source>
</evidence>
<evidence type="ECO:0000256" key="4">
    <source>
        <dbReference type="ARBA" id="ARBA00023014"/>
    </source>
</evidence>
<accession>A0ABN0WQJ7</accession>
<dbReference type="Gene3D" id="3.20.20.70">
    <property type="entry name" value="Aldolase class I"/>
    <property type="match status" value="1"/>
</dbReference>
<dbReference type="RefSeq" id="WP_344117429.1">
    <property type="nucleotide sequence ID" value="NZ_BAAABW010000012.1"/>
</dbReference>
<keyword evidence="2" id="KW-0479">Metal-binding</keyword>
<evidence type="ECO:0000313" key="7">
    <source>
        <dbReference type="EMBL" id="GAA0344170.1"/>
    </source>
</evidence>
<feature type="region of interest" description="Disordered" evidence="5">
    <location>
        <begin position="261"/>
        <end position="281"/>
    </location>
</feature>
<dbReference type="SUPFAM" id="SSF102114">
    <property type="entry name" value="Radical SAM enzymes"/>
    <property type="match status" value="1"/>
</dbReference>
<keyword evidence="1" id="KW-0949">S-adenosyl-L-methionine</keyword>
<proteinExistence type="predicted"/>
<keyword evidence="3" id="KW-0408">Iron</keyword>
<dbReference type="InterPro" id="IPR023885">
    <property type="entry name" value="4Fe4S-binding_SPASM_dom"/>
</dbReference>
<feature type="domain" description="Radical SAM core" evidence="6">
    <location>
        <begin position="8"/>
        <end position="220"/>
    </location>
</feature>
<evidence type="ECO:0000259" key="6">
    <source>
        <dbReference type="PROSITE" id="PS51918"/>
    </source>
</evidence>
<dbReference type="Pfam" id="PF04055">
    <property type="entry name" value="Radical_SAM"/>
    <property type="match status" value="1"/>
</dbReference>
<evidence type="ECO:0000256" key="1">
    <source>
        <dbReference type="ARBA" id="ARBA00022691"/>
    </source>
</evidence>
<dbReference type="InterPro" id="IPR007197">
    <property type="entry name" value="rSAM"/>
</dbReference>
<reference evidence="7 8" key="1">
    <citation type="journal article" date="2019" name="Int. J. Syst. Evol. Microbiol.">
        <title>The Global Catalogue of Microorganisms (GCM) 10K type strain sequencing project: providing services to taxonomists for standard genome sequencing and annotation.</title>
        <authorList>
            <consortium name="The Broad Institute Genomics Platform"/>
            <consortium name="The Broad Institute Genome Sequencing Center for Infectious Disease"/>
            <person name="Wu L."/>
            <person name="Ma J."/>
        </authorList>
    </citation>
    <scope>NUCLEOTIDE SEQUENCE [LARGE SCALE GENOMIC DNA]</scope>
    <source>
        <strain evidence="7 8">JCM 4565</strain>
    </source>
</reference>
<keyword evidence="8" id="KW-1185">Reference proteome</keyword>
<protein>
    <recommendedName>
        <fullName evidence="6">Radical SAM core domain-containing protein</fullName>
    </recommendedName>
</protein>
<dbReference type="SFLD" id="SFLDS00029">
    <property type="entry name" value="Radical_SAM"/>
    <property type="match status" value="1"/>
</dbReference>
<comment type="caution">
    <text evidence="7">The sequence shown here is derived from an EMBL/GenBank/DDBJ whole genome shotgun (WGS) entry which is preliminary data.</text>
</comment>
<keyword evidence="4" id="KW-0411">Iron-sulfur</keyword>
<evidence type="ECO:0000256" key="3">
    <source>
        <dbReference type="ARBA" id="ARBA00023004"/>
    </source>
</evidence>
<gene>
    <name evidence="7" type="ORF">GCM10010319_20390</name>
</gene>
<dbReference type="InterPro" id="IPR058240">
    <property type="entry name" value="rSAM_sf"/>
</dbReference>
<evidence type="ECO:0000313" key="8">
    <source>
        <dbReference type="Proteomes" id="UP001500063"/>
    </source>
</evidence>